<dbReference type="AlphaFoldDB" id="A0A0K9NT31"/>
<dbReference type="EMBL" id="LFYR01001714">
    <property type="protein sequence ID" value="KMZ59788.1"/>
    <property type="molecule type" value="Genomic_DNA"/>
</dbReference>
<comment type="caution">
    <text evidence="2">The sequence shown here is derived from an EMBL/GenBank/DDBJ whole genome shotgun (WGS) entry which is preliminary data.</text>
</comment>
<protein>
    <submittedName>
        <fullName evidence="2">Uncharacterized protein</fullName>
    </submittedName>
</protein>
<keyword evidence="3" id="KW-1185">Reference proteome</keyword>
<feature type="compositionally biased region" description="Basic and acidic residues" evidence="1">
    <location>
        <begin position="43"/>
        <end position="62"/>
    </location>
</feature>
<sequence length="62" mass="6751">MIEDLLVWVVDEEEAIQMMVVELVEVLAMAKDDGDRGMAAGRGRRELGGRGNIERGGVHGRG</sequence>
<name>A0A0K9NT31_ZOSMR</name>
<evidence type="ECO:0000256" key="1">
    <source>
        <dbReference type="SAM" id="MobiDB-lite"/>
    </source>
</evidence>
<proteinExistence type="predicted"/>
<evidence type="ECO:0000313" key="3">
    <source>
        <dbReference type="Proteomes" id="UP000036987"/>
    </source>
</evidence>
<feature type="region of interest" description="Disordered" evidence="1">
    <location>
        <begin position="38"/>
        <end position="62"/>
    </location>
</feature>
<dbReference type="Proteomes" id="UP000036987">
    <property type="component" value="Unassembled WGS sequence"/>
</dbReference>
<evidence type="ECO:0000313" key="2">
    <source>
        <dbReference type="EMBL" id="KMZ59788.1"/>
    </source>
</evidence>
<organism evidence="2 3">
    <name type="scientific">Zostera marina</name>
    <name type="common">Eelgrass</name>
    <dbReference type="NCBI Taxonomy" id="29655"/>
    <lineage>
        <taxon>Eukaryota</taxon>
        <taxon>Viridiplantae</taxon>
        <taxon>Streptophyta</taxon>
        <taxon>Embryophyta</taxon>
        <taxon>Tracheophyta</taxon>
        <taxon>Spermatophyta</taxon>
        <taxon>Magnoliopsida</taxon>
        <taxon>Liliopsida</taxon>
        <taxon>Zosteraceae</taxon>
        <taxon>Zostera</taxon>
    </lineage>
</organism>
<accession>A0A0K9NT31</accession>
<gene>
    <name evidence="2" type="ORF">ZOSMA_64G00030</name>
</gene>
<reference evidence="3" key="1">
    <citation type="journal article" date="2016" name="Nature">
        <title>The genome of the seagrass Zostera marina reveals angiosperm adaptation to the sea.</title>
        <authorList>
            <person name="Olsen J.L."/>
            <person name="Rouze P."/>
            <person name="Verhelst B."/>
            <person name="Lin Y.-C."/>
            <person name="Bayer T."/>
            <person name="Collen J."/>
            <person name="Dattolo E."/>
            <person name="De Paoli E."/>
            <person name="Dittami S."/>
            <person name="Maumus F."/>
            <person name="Michel G."/>
            <person name="Kersting A."/>
            <person name="Lauritano C."/>
            <person name="Lohaus R."/>
            <person name="Toepel M."/>
            <person name="Tonon T."/>
            <person name="Vanneste K."/>
            <person name="Amirebrahimi M."/>
            <person name="Brakel J."/>
            <person name="Bostroem C."/>
            <person name="Chovatia M."/>
            <person name="Grimwood J."/>
            <person name="Jenkins J.W."/>
            <person name="Jueterbock A."/>
            <person name="Mraz A."/>
            <person name="Stam W.T."/>
            <person name="Tice H."/>
            <person name="Bornberg-Bauer E."/>
            <person name="Green P.J."/>
            <person name="Pearson G.A."/>
            <person name="Procaccini G."/>
            <person name="Duarte C.M."/>
            <person name="Schmutz J."/>
            <person name="Reusch T.B.H."/>
            <person name="Van de Peer Y."/>
        </authorList>
    </citation>
    <scope>NUCLEOTIDE SEQUENCE [LARGE SCALE GENOMIC DNA]</scope>
    <source>
        <strain evidence="3">cv. Finnish</strain>
    </source>
</reference>